<protein>
    <submittedName>
        <fullName evidence="2">PDF1A protein</fullName>
    </submittedName>
</protein>
<feature type="non-terminal residue" evidence="2">
    <location>
        <position position="134"/>
    </location>
</feature>
<dbReference type="AlphaFoldDB" id="A0A812VJ02"/>
<feature type="transmembrane region" description="Helical" evidence="1">
    <location>
        <begin position="70"/>
        <end position="89"/>
    </location>
</feature>
<keyword evidence="1" id="KW-0812">Transmembrane</keyword>
<dbReference type="OrthoDB" id="431610at2759"/>
<organism evidence="2 3">
    <name type="scientific">Symbiodinium pilosum</name>
    <name type="common">Dinoflagellate</name>
    <dbReference type="NCBI Taxonomy" id="2952"/>
    <lineage>
        <taxon>Eukaryota</taxon>
        <taxon>Sar</taxon>
        <taxon>Alveolata</taxon>
        <taxon>Dinophyceae</taxon>
        <taxon>Suessiales</taxon>
        <taxon>Symbiodiniaceae</taxon>
        <taxon>Symbiodinium</taxon>
    </lineage>
</organism>
<gene>
    <name evidence="2" type="primary">PDF1A</name>
    <name evidence="2" type="ORF">SPIL2461_LOCUS16407</name>
</gene>
<proteinExistence type="predicted"/>
<accession>A0A812VJ02</accession>
<dbReference type="Proteomes" id="UP000649617">
    <property type="component" value="Unassembled WGS sequence"/>
</dbReference>
<feature type="non-terminal residue" evidence="2">
    <location>
        <position position="1"/>
    </location>
</feature>
<keyword evidence="1" id="KW-0472">Membrane</keyword>
<evidence type="ECO:0000256" key="1">
    <source>
        <dbReference type="SAM" id="Phobius"/>
    </source>
</evidence>
<dbReference type="EMBL" id="CAJNIZ010042573">
    <property type="protein sequence ID" value="CAE7626307.1"/>
    <property type="molecule type" value="Genomic_DNA"/>
</dbReference>
<evidence type="ECO:0000313" key="2">
    <source>
        <dbReference type="EMBL" id="CAE7626307.1"/>
    </source>
</evidence>
<keyword evidence="1" id="KW-1133">Transmembrane helix</keyword>
<comment type="caution">
    <text evidence="2">The sequence shown here is derived from an EMBL/GenBank/DDBJ whole genome shotgun (WGS) entry which is preliminary data.</text>
</comment>
<reference evidence="2" key="1">
    <citation type="submission" date="2021-02" db="EMBL/GenBank/DDBJ databases">
        <authorList>
            <person name="Dougan E. K."/>
            <person name="Rhodes N."/>
            <person name="Thang M."/>
            <person name="Chan C."/>
        </authorList>
    </citation>
    <scope>NUCLEOTIDE SEQUENCE</scope>
</reference>
<name>A0A812VJ02_SYMPI</name>
<keyword evidence="3" id="KW-1185">Reference proteome</keyword>
<evidence type="ECO:0000313" key="3">
    <source>
        <dbReference type="Proteomes" id="UP000649617"/>
    </source>
</evidence>
<feature type="transmembrane region" description="Helical" evidence="1">
    <location>
        <begin position="47"/>
        <end position="64"/>
    </location>
</feature>
<sequence length="134" mass="14250">MQDYKLDPTGPAPECFINQFTSGLASINVILLSRYSGGTLKAALERVAAVVFSSVVGQIGYVALGWCDDTARVLTVISVVFVTWAFMYLKNDGSPDVQAIAQRLAAITVSSLMGVCSNESGTAKTYSGQYHSLS</sequence>